<dbReference type="InterPro" id="IPR036837">
    <property type="entry name" value="Cation_efflux_CTD_sf"/>
</dbReference>
<evidence type="ECO:0000256" key="2">
    <source>
        <dbReference type="ARBA" id="ARBA00022448"/>
    </source>
</evidence>
<dbReference type="InterPro" id="IPR027469">
    <property type="entry name" value="Cation_efflux_TMD_sf"/>
</dbReference>
<dbReference type="InterPro" id="IPR027470">
    <property type="entry name" value="Cation_efflux_CTD"/>
</dbReference>
<reference evidence="9" key="1">
    <citation type="journal article" date="2020" name="Fungal Divers.">
        <title>Resolving the Mortierellaceae phylogeny through synthesis of multi-gene phylogenetics and phylogenomics.</title>
        <authorList>
            <person name="Vandepol N."/>
            <person name="Liber J."/>
            <person name="Desiro A."/>
            <person name="Na H."/>
            <person name="Kennedy M."/>
            <person name="Barry K."/>
            <person name="Grigoriev I.V."/>
            <person name="Miller A.N."/>
            <person name="O'Donnell K."/>
            <person name="Stajich J.E."/>
            <person name="Bonito G."/>
        </authorList>
    </citation>
    <scope>NUCLEOTIDE SEQUENCE</scope>
    <source>
        <strain evidence="9">MES-2147</strain>
    </source>
</reference>
<dbReference type="InterPro" id="IPR002524">
    <property type="entry name" value="Cation_efflux"/>
</dbReference>
<feature type="transmembrane region" description="Helical" evidence="6">
    <location>
        <begin position="30"/>
        <end position="51"/>
    </location>
</feature>
<evidence type="ECO:0000313" key="9">
    <source>
        <dbReference type="EMBL" id="KAF9992909.1"/>
    </source>
</evidence>
<dbReference type="PANTHER" id="PTHR43840">
    <property type="entry name" value="MITOCHONDRIAL METAL TRANSPORTER 1-RELATED"/>
    <property type="match status" value="1"/>
</dbReference>
<dbReference type="InterPro" id="IPR058533">
    <property type="entry name" value="Cation_efflux_TM"/>
</dbReference>
<dbReference type="GO" id="GO:0008324">
    <property type="term" value="F:monoatomic cation transmembrane transporter activity"/>
    <property type="evidence" value="ECO:0007669"/>
    <property type="project" value="InterPro"/>
</dbReference>
<feature type="transmembrane region" description="Helical" evidence="6">
    <location>
        <begin position="7"/>
        <end position="24"/>
    </location>
</feature>
<feature type="transmembrane region" description="Helical" evidence="6">
    <location>
        <begin position="177"/>
        <end position="195"/>
    </location>
</feature>
<dbReference type="GO" id="GO:0030003">
    <property type="term" value="P:intracellular monoatomic cation homeostasis"/>
    <property type="evidence" value="ECO:0007669"/>
    <property type="project" value="UniProtKB-ARBA"/>
</dbReference>
<dbReference type="PANTHER" id="PTHR43840:SF4">
    <property type="entry name" value="CDF DIVALENT METAL CATION TRANSPORTER (EUROFUNG)"/>
    <property type="match status" value="1"/>
</dbReference>
<evidence type="ECO:0000256" key="4">
    <source>
        <dbReference type="ARBA" id="ARBA00022989"/>
    </source>
</evidence>
<proteinExistence type="predicted"/>
<dbReference type="SUPFAM" id="SSF160240">
    <property type="entry name" value="Cation efflux protein cytoplasmic domain-like"/>
    <property type="match status" value="1"/>
</dbReference>
<dbReference type="AlphaFoldDB" id="A0A9P6SR40"/>
<evidence type="ECO:0000256" key="6">
    <source>
        <dbReference type="SAM" id="Phobius"/>
    </source>
</evidence>
<comment type="subcellular location">
    <subcellularLocation>
        <location evidence="1">Membrane</location>
        <topology evidence="1">Multi-pass membrane protein</topology>
    </subcellularLocation>
</comment>
<accession>A0A9P6SR40</accession>
<feature type="domain" description="Cation efflux protein transmembrane" evidence="7">
    <location>
        <begin position="6"/>
        <end position="198"/>
    </location>
</feature>
<feature type="non-terminal residue" evidence="9">
    <location>
        <position position="289"/>
    </location>
</feature>
<dbReference type="Proteomes" id="UP000749646">
    <property type="component" value="Unassembled WGS sequence"/>
</dbReference>
<evidence type="ECO:0000259" key="8">
    <source>
        <dbReference type="Pfam" id="PF16916"/>
    </source>
</evidence>
<dbReference type="GO" id="GO:0016020">
    <property type="term" value="C:membrane"/>
    <property type="evidence" value="ECO:0007669"/>
    <property type="project" value="UniProtKB-SubCell"/>
</dbReference>
<dbReference type="Gene3D" id="1.20.1510.10">
    <property type="entry name" value="Cation efflux protein transmembrane domain"/>
    <property type="match status" value="1"/>
</dbReference>
<name>A0A9P6SR40_9FUNG</name>
<dbReference type="FunFam" id="1.20.1510.10:FF:000005">
    <property type="entry name" value="Putative Cation diffusion facilitator 1"/>
    <property type="match status" value="1"/>
</dbReference>
<comment type="caution">
    <text evidence="9">The sequence shown here is derived from an EMBL/GenBank/DDBJ whole genome shotgun (WGS) entry which is preliminary data.</text>
</comment>
<dbReference type="EMBL" id="JAAAHW010002015">
    <property type="protein sequence ID" value="KAF9992909.1"/>
    <property type="molecule type" value="Genomic_DNA"/>
</dbReference>
<dbReference type="Gene3D" id="3.30.70.1350">
    <property type="entry name" value="Cation efflux protein, cytoplasmic domain"/>
    <property type="match status" value="1"/>
</dbReference>
<sequence length="289" mass="32094">TLAINISFLANIVLVVIKVWTVLLSDSLAVLASMIDSLMDLLSGAIIWYSARLRSNTSDGHHYPVGKARMEPLGIIVFASVMVTSFIQVMLQSFQRLFAGVEEAPVDLGVLILALLAFGIMVKAVLWLWCRTMKDSPSVQALAQDHLNDVVFNVFTTFFPVAGQFLGLWWLDAVGAILLSIYIITEWTGTCLHNIRRLTGQAATPADIQQLTYMTYRFSNLIQVIDTVRAYYVGDGLFVEIDIVLPPDTPLSQAHDLGESLQSALEKLDTVERAFVHIDYDAVHAIEHR</sequence>
<dbReference type="OrthoDB" id="78296at2759"/>
<dbReference type="InterPro" id="IPR050291">
    <property type="entry name" value="CDF_Transporter"/>
</dbReference>
<dbReference type="NCBIfam" id="TIGR01297">
    <property type="entry name" value="CDF"/>
    <property type="match status" value="1"/>
</dbReference>
<keyword evidence="3 6" id="KW-0812">Transmembrane</keyword>
<keyword evidence="4 6" id="KW-1133">Transmembrane helix</keyword>
<evidence type="ECO:0008006" key="11">
    <source>
        <dbReference type="Google" id="ProtNLM"/>
    </source>
</evidence>
<feature type="transmembrane region" description="Helical" evidence="6">
    <location>
        <begin position="150"/>
        <end position="171"/>
    </location>
</feature>
<evidence type="ECO:0000256" key="1">
    <source>
        <dbReference type="ARBA" id="ARBA00004141"/>
    </source>
</evidence>
<dbReference type="SUPFAM" id="SSF161111">
    <property type="entry name" value="Cation efflux protein transmembrane domain-like"/>
    <property type="match status" value="1"/>
</dbReference>
<dbReference type="Pfam" id="PF16916">
    <property type="entry name" value="ZT_dimer"/>
    <property type="match status" value="1"/>
</dbReference>
<feature type="transmembrane region" description="Helical" evidence="6">
    <location>
        <begin position="72"/>
        <end position="91"/>
    </location>
</feature>
<keyword evidence="2" id="KW-0813">Transport</keyword>
<evidence type="ECO:0000313" key="10">
    <source>
        <dbReference type="Proteomes" id="UP000749646"/>
    </source>
</evidence>
<evidence type="ECO:0000256" key="5">
    <source>
        <dbReference type="ARBA" id="ARBA00023136"/>
    </source>
</evidence>
<dbReference type="GO" id="GO:0098771">
    <property type="term" value="P:inorganic ion homeostasis"/>
    <property type="evidence" value="ECO:0007669"/>
    <property type="project" value="UniProtKB-ARBA"/>
</dbReference>
<keyword evidence="10" id="KW-1185">Reference proteome</keyword>
<evidence type="ECO:0000256" key="3">
    <source>
        <dbReference type="ARBA" id="ARBA00022692"/>
    </source>
</evidence>
<protein>
    <recommendedName>
        <fullName evidence="11">Cation efflux protein cytoplasmic domain-containing protein</fullName>
    </recommendedName>
</protein>
<feature type="domain" description="Cation efflux protein cytoplasmic" evidence="8">
    <location>
        <begin position="225"/>
        <end position="279"/>
    </location>
</feature>
<evidence type="ECO:0000259" key="7">
    <source>
        <dbReference type="Pfam" id="PF01545"/>
    </source>
</evidence>
<gene>
    <name evidence="9" type="ORF">BGZ65_011654</name>
</gene>
<dbReference type="Pfam" id="PF01545">
    <property type="entry name" value="Cation_efflux"/>
    <property type="match status" value="1"/>
</dbReference>
<keyword evidence="5 6" id="KW-0472">Membrane</keyword>
<organism evidence="9 10">
    <name type="scientific">Modicella reniformis</name>
    <dbReference type="NCBI Taxonomy" id="1440133"/>
    <lineage>
        <taxon>Eukaryota</taxon>
        <taxon>Fungi</taxon>
        <taxon>Fungi incertae sedis</taxon>
        <taxon>Mucoromycota</taxon>
        <taxon>Mortierellomycotina</taxon>
        <taxon>Mortierellomycetes</taxon>
        <taxon>Mortierellales</taxon>
        <taxon>Mortierellaceae</taxon>
        <taxon>Modicella</taxon>
    </lineage>
</organism>
<feature type="transmembrane region" description="Helical" evidence="6">
    <location>
        <begin position="111"/>
        <end position="129"/>
    </location>
</feature>